<comment type="caution">
    <text evidence="2">The sequence shown here is derived from an EMBL/GenBank/DDBJ whole genome shotgun (WGS) entry which is preliminary data.</text>
</comment>
<protein>
    <submittedName>
        <fullName evidence="2">Uncharacterized protein</fullName>
    </submittedName>
</protein>
<evidence type="ECO:0000313" key="3">
    <source>
        <dbReference type="Proteomes" id="UP001596972"/>
    </source>
</evidence>
<accession>A0ABW3EUN5</accession>
<evidence type="ECO:0000256" key="1">
    <source>
        <dbReference type="SAM" id="MobiDB-lite"/>
    </source>
</evidence>
<gene>
    <name evidence="2" type="ORF">ACFQ11_19570</name>
</gene>
<sequence>MAVVLVVLVVVLVIGVLLGAAAASRWGRARPEVPAAGAAVVEPPPEERAADAEITAFGEELDRHPFTPAPDSGDELIAEYAGALDAYEDAKRHLADRHPRRAEWAREAVADGRAALARLDALLDGRPVPGPPCFFDARHGAATTEVPWTPEGGVARKVPVCAADAVRIAEGHAPIRTGRARRPAPAPRPAAPNTPSDATMRHRGTGDGTVSVRRPAASPVILSVESTDGIRVARATGGRAPALRSPRAVRARLPFPAEGSAKCRFKVTAAGRWTITVEPPDTAVAFVSTVRGRGPEVLDYQGRASLVVVRHWGRGPVRVVRLDPALREAEILFQGKGDCRGELALDGPCLLAVDGVGEWTVAPTR</sequence>
<reference evidence="3" key="1">
    <citation type="journal article" date="2019" name="Int. J. Syst. Evol. Microbiol.">
        <title>The Global Catalogue of Microorganisms (GCM) 10K type strain sequencing project: providing services to taxonomists for standard genome sequencing and annotation.</title>
        <authorList>
            <consortium name="The Broad Institute Genomics Platform"/>
            <consortium name="The Broad Institute Genome Sequencing Center for Infectious Disease"/>
            <person name="Wu L."/>
            <person name="Ma J."/>
        </authorList>
    </citation>
    <scope>NUCLEOTIDE SEQUENCE [LARGE SCALE GENOMIC DNA]</scope>
    <source>
        <strain evidence="3">JCM 31202</strain>
    </source>
</reference>
<keyword evidence="3" id="KW-1185">Reference proteome</keyword>
<dbReference type="RefSeq" id="WP_378300559.1">
    <property type="nucleotide sequence ID" value="NZ_JBHTJA010000038.1"/>
</dbReference>
<feature type="region of interest" description="Disordered" evidence="1">
    <location>
        <begin position="175"/>
        <end position="212"/>
    </location>
</feature>
<dbReference type="Proteomes" id="UP001596972">
    <property type="component" value="Unassembled WGS sequence"/>
</dbReference>
<dbReference type="EMBL" id="JBHTJA010000038">
    <property type="protein sequence ID" value="MFD0902608.1"/>
    <property type="molecule type" value="Genomic_DNA"/>
</dbReference>
<evidence type="ECO:0000313" key="2">
    <source>
        <dbReference type="EMBL" id="MFD0902608.1"/>
    </source>
</evidence>
<name>A0ABW3EUN5_9ACTN</name>
<organism evidence="2 3">
    <name type="scientific">Actinomadura sediminis</name>
    <dbReference type="NCBI Taxonomy" id="1038904"/>
    <lineage>
        <taxon>Bacteria</taxon>
        <taxon>Bacillati</taxon>
        <taxon>Actinomycetota</taxon>
        <taxon>Actinomycetes</taxon>
        <taxon>Streptosporangiales</taxon>
        <taxon>Thermomonosporaceae</taxon>
        <taxon>Actinomadura</taxon>
    </lineage>
</organism>
<proteinExistence type="predicted"/>